<dbReference type="InParanoid" id="A0A165UZ58"/>
<dbReference type="EMBL" id="KV425555">
    <property type="protein sequence ID" value="KZT28915.1"/>
    <property type="molecule type" value="Genomic_DNA"/>
</dbReference>
<name>A0A165UZ58_9AGAM</name>
<evidence type="ECO:0000313" key="3">
    <source>
        <dbReference type="Proteomes" id="UP000076761"/>
    </source>
</evidence>
<sequence length="187" mass="20693">MNEFRGKDEAGEVSPAAPSRFSDSPDLLKLPTPSPAPPDEFHPPDNDVKEDELNIRPGYVKDEGNLASAMLAGMDYVFAGQTIEYWSWEDALDYAFKSVVQTVFKGDEHTSKPHTFHEVMQHPEEEHQQWLKAAQDEIQSLVENGMCELIECPPGHKAIAPVAVGTMHYMGIVTTDTIASSEQHNAG</sequence>
<feature type="region of interest" description="Disordered" evidence="1">
    <location>
        <begin position="1"/>
        <end position="51"/>
    </location>
</feature>
<reference evidence="2 3" key="1">
    <citation type="journal article" date="2016" name="Mol. Biol. Evol.">
        <title>Comparative Genomics of Early-Diverging Mushroom-Forming Fungi Provides Insights into the Origins of Lignocellulose Decay Capabilities.</title>
        <authorList>
            <person name="Nagy L.G."/>
            <person name="Riley R."/>
            <person name="Tritt A."/>
            <person name="Adam C."/>
            <person name="Daum C."/>
            <person name="Floudas D."/>
            <person name="Sun H."/>
            <person name="Yadav J.S."/>
            <person name="Pangilinan J."/>
            <person name="Larsson K.H."/>
            <person name="Matsuura K."/>
            <person name="Barry K."/>
            <person name="Labutti K."/>
            <person name="Kuo R."/>
            <person name="Ohm R.A."/>
            <person name="Bhattacharya S.S."/>
            <person name="Shirouzu T."/>
            <person name="Yoshinaga Y."/>
            <person name="Martin F.M."/>
            <person name="Grigoriev I.V."/>
            <person name="Hibbett D.S."/>
        </authorList>
    </citation>
    <scope>NUCLEOTIDE SEQUENCE [LARGE SCALE GENOMIC DNA]</scope>
    <source>
        <strain evidence="2 3">HHB14362 ss-1</strain>
    </source>
</reference>
<evidence type="ECO:0000256" key="1">
    <source>
        <dbReference type="SAM" id="MobiDB-lite"/>
    </source>
</evidence>
<keyword evidence="3" id="KW-1185">Reference proteome</keyword>
<feature type="compositionally biased region" description="Basic and acidic residues" evidence="1">
    <location>
        <begin position="1"/>
        <end position="10"/>
    </location>
</feature>
<protein>
    <submittedName>
        <fullName evidence="2">Uncharacterized protein</fullName>
    </submittedName>
</protein>
<proteinExistence type="predicted"/>
<dbReference type="Proteomes" id="UP000076761">
    <property type="component" value="Unassembled WGS sequence"/>
</dbReference>
<accession>A0A165UZ58</accession>
<dbReference type="AlphaFoldDB" id="A0A165UZ58"/>
<feature type="compositionally biased region" description="Basic and acidic residues" evidence="1">
    <location>
        <begin position="39"/>
        <end position="51"/>
    </location>
</feature>
<evidence type="ECO:0000313" key="2">
    <source>
        <dbReference type="EMBL" id="KZT28915.1"/>
    </source>
</evidence>
<organism evidence="2 3">
    <name type="scientific">Neolentinus lepideus HHB14362 ss-1</name>
    <dbReference type="NCBI Taxonomy" id="1314782"/>
    <lineage>
        <taxon>Eukaryota</taxon>
        <taxon>Fungi</taxon>
        <taxon>Dikarya</taxon>
        <taxon>Basidiomycota</taxon>
        <taxon>Agaricomycotina</taxon>
        <taxon>Agaricomycetes</taxon>
        <taxon>Gloeophyllales</taxon>
        <taxon>Gloeophyllaceae</taxon>
        <taxon>Neolentinus</taxon>
    </lineage>
</organism>
<gene>
    <name evidence="2" type="ORF">NEOLEDRAFT_1175261</name>
</gene>